<dbReference type="EC" id="2.7.1.180" evidence="2 18"/>
<evidence type="ECO:0000256" key="13">
    <source>
        <dbReference type="ARBA" id="ARBA00023139"/>
    </source>
</evidence>
<keyword evidence="14 20" id="KW-0449">Lipoprotein</keyword>
<dbReference type="RefSeq" id="WP_036509812.1">
    <property type="nucleotide sequence ID" value="NZ_AONB01000006.1"/>
</dbReference>
<evidence type="ECO:0000256" key="3">
    <source>
        <dbReference type="ARBA" id="ARBA00016337"/>
    </source>
</evidence>
<keyword evidence="21" id="KW-1185">Reference proteome</keyword>
<keyword evidence="6 18" id="KW-0285">Flavoprotein</keyword>
<comment type="caution">
    <text evidence="20">The sequence shown here is derived from an EMBL/GenBank/DDBJ whole genome shotgun (WGS) entry which is preliminary data.</text>
</comment>
<dbReference type="SUPFAM" id="SSF143631">
    <property type="entry name" value="ApbE-like"/>
    <property type="match status" value="1"/>
</dbReference>
<keyword evidence="12" id="KW-0472">Membrane</keyword>
<accession>W9V3K1</accession>
<evidence type="ECO:0000256" key="1">
    <source>
        <dbReference type="ARBA" id="ARBA00008282"/>
    </source>
</evidence>
<evidence type="ECO:0000256" key="15">
    <source>
        <dbReference type="ARBA" id="ARBA00031306"/>
    </source>
</evidence>
<gene>
    <name evidence="20" type="primary">apbE</name>
    <name evidence="20" type="ORF">D791_01648</name>
</gene>
<dbReference type="OrthoDB" id="9778595at2"/>
<keyword evidence="11 18" id="KW-0460">Magnesium</keyword>
<keyword evidence="4" id="KW-1003">Cell membrane</keyword>
<dbReference type="PIRSF" id="PIRSF006268">
    <property type="entry name" value="ApbE"/>
    <property type="match status" value="1"/>
</dbReference>
<reference evidence="21" key="1">
    <citation type="submission" date="2012-11" db="EMBL/GenBank/DDBJ databases">
        <authorList>
            <person name="Singh A."/>
            <person name="Pinnaka A.K."/>
            <person name="Vaidya B."/>
        </authorList>
    </citation>
    <scope>NUCLEOTIDE SEQUENCE [LARGE SCALE GENOMIC DNA]</scope>
    <source>
        <strain evidence="21">AK23</strain>
    </source>
</reference>
<evidence type="ECO:0000256" key="10">
    <source>
        <dbReference type="ARBA" id="ARBA00022827"/>
    </source>
</evidence>
<evidence type="ECO:0000256" key="7">
    <source>
        <dbReference type="ARBA" id="ARBA00022679"/>
    </source>
</evidence>
<dbReference type="GO" id="GO:0005886">
    <property type="term" value="C:plasma membrane"/>
    <property type="evidence" value="ECO:0007669"/>
    <property type="project" value="UniProtKB-SubCell"/>
</dbReference>
<evidence type="ECO:0000256" key="17">
    <source>
        <dbReference type="ARBA" id="ARBA00060485"/>
    </source>
</evidence>
<evidence type="ECO:0000256" key="4">
    <source>
        <dbReference type="ARBA" id="ARBA00022475"/>
    </source>
</evidence>
<dbReference type="Proteomes" id="UP000019464">
    <property type="component" value="Unassembled WGS sequence"/>
</dbReference>
<evidence type="ECO:0000256" key="6">
    <source>
        <dbReference type="ARBA" id="ARBA00022630"/>
    </source>
</evidence>
<evidence type="ECO:0000256" key="18">
    <source>
        <dbReference type="PIRNR" id="PIRNR006268"/>
    </source>
</evidence>
<keyword evidence="7 18" id="KW-0808">Transferase</keyword>
<keyword evidence="8 18" id="KW-0479">Metal-binding</keyword>
<sequence>MSSSSFYRAYCSFALLLLVLVLVGCSPSQPEKTVTRLEGHIFGTFWQVTLSGNLTDDVQATLRKGILERLQAVDKSMSTYRDDSELIGFNRHPVGEWKPLSPELMQVLVLSQSISEKSQGAFDVTVGNLVNLWSFGPERRPDAIPDPDLLDERLHESGYAWLILNEEIGQARRLKDFFVDLSGVAKGYGVDEVGRFLSEMGYEHYLVNIGGDLLAKGARSAEEAWRVGIELPHEGVQQAHHIIEIRDMSVATSGDYRNYFEVDGQRFSHTISPVTGWPVNHSLASVTVLSPDNASADAWATAMMVMGVEAGLAVAERENLKVLMLERSGDTWLTHISSEFKAYVGETAAQALLRK</sequence>
<dbReference type="PATRIC" id="fig|1229521.3.peg.1675"/>
<dbReference type="STRING" id="1229521.D791_01648"/>
<dbReference type="GO" id="GO:0016740">
    <property type="term" value="F:transferase activity"/>
    <property type="evidence" value="ECO:0007669"/>
    <property type="project" value="UniProtKB-UniRule"/>
</dbReference>
<comment type="similarity">
    <text evidence="1 18">Belongs to the ApbE family.</text>
</comment>
<keyword evidence="10 18" id="KW-0274">FAD</keyword>
<evidence type="ECO:0000256" key="14">
    <source>
        <dbReference type="ARBA" id="ARBA00023288"/>
    </source>
</evidence>
<dbReference type="EMBL" id="AONB01000006">
    <property type="protein sequence ID" value="EXJ11516.1"/>
    <property type="molecule type" value="Genomic_DNA"/>
</dbReference>
<evidence type="ECO:0000256" key="8">
    <source>
        <dbReference type="ARBA" id="ARBA00022723"/>
    </source>
</evidence>
<dbReference type="InterPro" id="IPR024932">
    <property type="entry name" value="ApbE"/>
</dbReference>
<evidence type="ECO:0000256" key="16">
    <source>
        <dbReference type="ARBA" id="ARBA00048540"/>
    </source>
</evidence>
<dbReference type="FunFam" id="3.10.520.10:FF:000001">
    <property type="entry name" value="FAD:protein FMN transferase"/>
    <property type="match status" value="1"/>
</dbReference>
<evidence type="ECO:0000256" key="19">
    <source>
        <dbReference type="PIRSR" id="PIRSR006268-2"/>
    </source>
</evidence>
<feature type="binding site" evidence="19">
    <location>
        <position position="297"/>
    </location>
    <ligand>
        <name>Mg(2+)</name>
        <dbReference type="ChEBI" id="CHEBI:18420"/>
    </ligand>
</feature>
<evidence type="ECO:0000256" key="9">
    <source>
        <dbReference type="ARBA" id="ARBA00022729"/>
    </source>
</evidence>
<dbReference type="Pfam" id="PF02424">
    <property type="entry name" value="ApbE"/>
    <property type="match status" value="1"/>
</dbReference>
<reference evidence="20 21" key="2">
    <citation type="journal article" date="2015" name="Syst. Appl. Microbiol.">
        <title>Nitrincola nitratireducens sp. nov. isolated from a haloalkaline crater lake.</title>
        <authorList>
            <person name="Singh A."/>
            <person name="Vaidya B."/>
            <person name="Tanuku N.R."/>
            <person name="Pinnaka A.K."/>
        </authorList>
    </citation>
    <scope>NUCLEOTIDE SEQUENCE [LARGE SCALE GENOMIC DNA]</scope>
    <source>
        <strain evidence="20 21">AK23</strain>
    </source>
</reference>
<evidence type="ECO:0000313" key="20">
    <source>
        <dbReference type="EMBL" id="EXJ11516.1"/>
    </source>
</evidence>
<dbReference type="PANTHER" id="PTHR30040">
    <property type="entry name" value="THIAMINE BIOSYNTHESIS LIPOPROTEIN APBE"/>
    <property type="match status" value="1"/>
</dbReference>
<feature type="binding site" evidence="19">
    <location>
        <position position="183"/>
    </location>
    <ligand>
        <name>Mg(2+)</name>
        <dbReference type="ChEBI" id="CHEBI:18420"/>
    </ligand>
</feature>
<keyword evidence="13" id="KW-0564">Palmitate</keyword>
<dbReference type="AlphaFoldDB" id="W9V3K1"/>
<organism evidence="20 21">
    <name type="scientific">Nitrincola nitratireducens</name>
    <dbReference type="NCBI Taxonomy" id="1229521"/>
    <lineage>
        <taxon>Bacteria</taxon>
        <taxon>Pseudomonadati</taxon>
        <taxon>Pseudomonadota</taxon>
        <taxon>Gammaproteobacteria</taxon>
        <taxon>Oceanospirillales</taxon>
        <taxon>Oceanospirillaceae</taxon>
        <taxon>Nitrincola</taxon>
    </lineage>
</organism>
<evidence type="ECO:0000256" key="12">
    <source>
        <dbReference type="ARBA" id="ARBA00023136"/>
    </source>
</evidence>
<evidence type="ECO:0000256" key="2">
    <source>
        <dbReference type="ARBA" id="ARBA00011955"/>
    </source>
</evidence>
<dbReference type="PANTHER" id="PTHR30040:SF2">
    <property type="entry name" value="FAD:PROTEIN FMN TRANSFERASE"/>
    <property type="match status" value="1"/>
</dbReference>
<comment type="catalytic activity">
    <reaction evidence="16 18">
        <text>L-threonyl-[protein] + FAD = FMN-L-threonyl-[protein] + AMP + H(+)</text>
        <dbReference type="Rhea" id="RHEA:36847"/>
        <dbReference type="Rhea" id="RHEA-COMP:11060"/>
        <dbReference type="Rhea" id="RHEA-COMP:11061"/>
        <dbReference type="ChEBI" id="CHEBI:15378"/>
        <dbReference type="ChEBI" id="CHEBI:30013"/>
        <dbReference type="ChEBI" id="CHEBI:57692"/>
        <dbReference type="ChEBI" id="CHEBI:74257"/>
        <dbReference type="ChEBI" id="CHEBI:456215"/>
        <dbReference type="EC" id="2.7.1.180"/>
    </reaction>
</comment>
<keyword evidence="5" id="KW-0997">Cell inner membrane</keyword>
<comment type="cofactor">
    <cofactor evidence="19">
        <name>Mg(2+)</name>
        <dbReference type="ChEBI" id="CHEBI:18420"/>
    </cofactor>
    <cofactor evidence="19">
        <name>Mn(2+)</name>
        <dbReference type="ChEBI" id="CHEBI:29035"/>
    </cofactor>
    <text evidence="19">Magnesium. Can also use manganese.</text>
</comment>
<name>W9V3K1_9GAMM</name>
<dbReference type="InterPro" id="IPR003374">
    <property type="entry name" value="ApbE-like_sf"/>
</dbReference>
<protein>
    <recommendedName>
        <fullName evidence="3 18">FAD:protein FMN transferase</fullName>
        <ecNumber evidence="2 18">2.7.1.180</ecNumber>
    </recommendedName>
    <alternativeName>
        <fullName evidence="15 18">Flavin transferase</fullName>
    </alternativeName>
</protein>
<proteinExistence type="inferred from homology"/>
<keyword evidence="9" id="KW-0732">Signal</keyword>
<dbReference type="Gene3D" id="3.10.520.10">
    <property type="entry name" value="ApbE-like domains"/>
    <property type="match status" value="1"/>
</dbReference>
<evidence type="ECO:0000256" key="5">
    <source>
        <dbReference type="ARBA" id="ARBA00022519"/>
    </source>
</evidence>
<dbReference type="GO" id="GO:0046872">
    <property type="term" value="F:metal ion binding"/>
    <property type="evidence" value="ECO:0007669"/>
    <property type="project" value="UniProtKB-UniRule"/>
</dbReference>
<feature type="binding site" evidence="19">
    <location>
        <position position="301"/>
    </location>
    <ligand>
        <name>Mg(2+)</name>
        <dbReference type="ChEBI" id="CHEBI:18420"/>
    </ligand>
</feature>
<comment type="subcellular location">
    <subcellularLocation>
        <location evidence="17">Cell inner membrane</location>
        <topology evidence="17">Lipid-anchor</topology>
        <orientation evidence="17">Periplasmic side</orientation>
    </subcellularLocation>
</comment>
<evidence type="ECO:0000256" key="11">
    <source>
        <dbReference type="ARBA" id="ARBA00022842"/>
    </source>
</evidence>
<evidence type="ECO:0000313" key="21">
    <source>
        <dbReference type="Proteomes" id="UP000019464"/>
    </source>
</evidence>